<dbReference type="EMBL" id="JBHGPK010000011">
    <property type="protein sequence ID" value="MFC2252495.1"/>
    <property type="molecule type" value="Genomic_DNA"/>
</dbReference>
<dbReference type="Proteomes" id="UP001595190">
    <property type="component" value="Unassembled WGS sequence"/>
</dbReference>
<sequence length="288" mass="31076">MADLTIDALAALGKPDIIEMLDYEAILRARKAKFLEKLTEHGLANDVIDLETDPGAVLLEESSYRELVLRARGNDIARDRYLYFARGAGLDHMGAFYDCYRLVDEKDDRYKQRIILAIQGRSPGGTAPRYKSVAMGVSLDVADVNVYTNGIDPTVWVAVFSVSNNGVAPQALLDAVSAALNALEVKMVNDTIKVRAAVVVIVDVTAALTLLPDTPESILASLSAGLPGQWAAEGGSGRDLTRDWIRSRLMVSGVYSVAMSAPAADRVMQQYEAVRIGNVALSVAGRAY</sequence>
<gene>
    <name evidence="1" type="ORF">ACETRX_22860</name>
</gene>
<accession>A0ABV6ZJX9</accession>
<evidence type="ECO:0000313" key="2">
    <source>
        <dbReference type="Proteomes" id="UP001595190"/>
    </source>
</evidence>
<dbReference type="PIRSF" id="PIRSF020481">
    <property type="entry name" value="BAP"/>
    <property type="match status" value="1"/>
</dbReference>
<name>A0ABV6ZJX9_9HYPH</name>
<protein>
    <submittedName>
        <fullName evidence="1">Baseplate J/gp47 family protein</fullName>
    </submittedName>
</protein>
<organism evidence="1 2">
    <name type="scientific">Labrys neptuniae</name>
    <dbReference type="NCBI Taxonomy" id="376174"/>
    <lineage>
        <taxon>Bacteria</taxon>
        <taxon>Pseudomonadati</taxon>
        <taxon>Pseudomonadota</taxon>
        <taxon>Alphaproteobacteria</taxon>
        <taxon>Hyphomicrobiales</taxon>
        <taxon>Xanthobacteraceae</taxon>
        <taxon>Labrys</taxon>
    </lineage>
</organism>
<proteinExistence type="predicted"/>
<comment type="caution">
    <text evidence="1">The sequence shown here is derived from an EMBL/GenBank/DDBJ whole genome shotgun (WGS) entry which is preliminary data.</text>
</comment>
<dbReference type="RefSeq" id="WP_394313104.1">
    <property type="nucleotide sequence ID" value="NZ_JBHGPK010000011.1"/>
</dbReference>
<reference evidence="1 2" key="1">
    <citation type="submission" date="2024-09" db="EMBL/GenBank/DDBJ databases">
        <title>Description of Labrys sedimenti sp. nov., isolated from a diclofenac-degrading enrichment culture, and genome-based reclassification of Labrys portucalensis as a later heterotypic synonym of Labrys neptuniae.</title>
        <authorList>
            <person name="Tancsics A."/>
            <person name="Csepanyi A."/>
        </authorList>
    </citation>
    <scope>NUCLEOTIDE SEQUENCE [LARGE SCALE GENOMIC DNA]</scope>
    <source>
        <strain evidence="1 2">LMG 23412</strain>
    </source>
</reference>
<dbReference type="InterPro" id="IPR014507">
    <property type="entry name" value="Baseplate_assembly_J_pred"/>
</dbReference>
<evidence type="ECO:0000313" key="1">
    <source>
        <dbReference type="EMBL" id="MFC2252495.1"/>
    </source>
</evidence>